<dbReference type="Proteomes" id="UP000029223">
    <property type="component" value="Unassembled WGS sequence"/>
</dbReference>
<comment type="caution">
    <text evidence="5">The sequence shown here is derived from an EMBL/GenBank/DDBJ whole genome shotgun (WGS) entry which is preliminary data.</text>
</comment>
<proteinExistence type="predicted"/>
<evidence type="ECO:0000313" key="6">
    <source>
        <dbReference type="Proteomes" id="UP000029223"/>
    </source>
</evidence>
<keyword evidence="3" id="KW-0862">Zinc</keyword>
<evidence type="ECO:0000259" key="4">
    <source>
        <dbReference type="PROSITE" id="PS50199"/>
    </source>
</evidence>
<dbReference type="EMBL" id="BBMS01000059">
    <property type="protein sequence ID" value="GAL29222.1"/>
    <property type="molecule type" value="Genomic_DNA"/>
</dbReference>
<name>A0ABQ0JKD5_9VIBR</name>
<evidence type="ECO:0000256" key="2">
    <source>
        <dbReference type="ARBA" id="ARBA00022771"/>
    </source>
</evidence>
<evidence type="ECO:0000256" key="3">
    <source>
        <dbReference type="ARBA" id="ARBA00022833"/>
    </source>
</evidence>
<feature type="domain" description="RanBP2-type" evidence="4">
    <location>
        <begin position="74"/>
        <end position="105"/>
    </location>
</feature>
<evidence type="ECO:0000313" key="5">
    <source>
        <dbReference type="EMBL" id="GAL29222.1"/>
    </source>
</evidence>
<dbReference type="PROSITE" id="PS50199">
    <property type="entry name" value="ZF_RANBP2_2"/>
    <property type="match status" value="1"/>
</dbReference>
<keyword evidence="1" id="KW-0479">Metal-binding</keyword>
<keyword evidence="2" id="KW-0863">Zinc-finger</keyword>
<evidence type="ECO:0000256" key="1">
    <source>
        <dbReference type="ARBA" id="ARBA00022723"/>
    </source>
</evidence>
<reference evidence="6" key="2">
    <citation type="submission" date="2014-09" db="EMBL/GenBank/DDBJ databases">
        <authorList>
            <consortium name="NBRP consortium"/>
            <person name="Sawabe T."/>
            <person name="Meirelles P."/>
            <person name="Nakanishi M."/>
            <person name="Sayaka M."/>
            <person name="Hattori M."/>
            <person name="Ohkuma M."/>
        </authorList>
    </citation>
    <scope>NUCLEOTIDE SEQUENCE [LARGE SCALE GENOMIC DNA]</scope>
    <source>
        <strain evidence="6">JCM 19239</strain>
    </source>
</reference>
<keyword evidence="6" id="KW-1185">Reference proteome</keyword>
<dbReference type="InterPro" id="IPR001876">
    <property type="entry name" value="Znf_RanBP2"/>
</dbReference>
<protein>
    <recommendedName>
        <fullName evidence="4">RanBP2-type domain-containing protein</fullName>
    </recommendedName>
</protein>
<gene>
    <name evidence="5" type="ORF">JCM19239_7040</name>
</gene>
<reference evidence="6" key="1">
    <citation type="submission" date="2014-09" db="EMBL/GenBank/DDBJ databases">
        <title>Vibrio variabilis JCM 19239. (C206) whole genome shotgun sequence.</title>
        <authorList>
            <person name="Sawabe T."/>
            <person name="Meirelles P."/>
            <person name="Nakanishi M."/>
            <person name="Sayaka M."/>
            <person name="Hattori M."/>
            <person name="Ohkuma M."/>
        </authorList>
    </citation>
    <scope>NUCLEOTIDE SEQUENCE [LARGE SCALE GENOMIC DNA]</scope>
    <source>
        <strain evidence="6">JCM 19239</strain>
    </source>
</reference>
<sequence length="110" mass="12488">MKIFVGNNPPETHIVQQQLMAEGIECEVRGEGVFGLRGEVPFDESSLPYVWLFNKEQEMIARAVIQDWQKQAEKSDNVPWVCSACHETNEAQFGVCWNCQTPQTATMPQT</sequence>
<dbReference type="PROSITE" id="PS01358">
    <property type="entry name" value="ZF_RANBP2_1"/>
    <property type="match status" value="1"/>
</dbReference>
<organism evidence="5 6">
    <name type="scientific">Vibrio variabilis</name>
    <dbReference type="NCBI Taxonomy" id="990271"/>
    <lineage>
        <taxon>Bacteria</taxon>
        <taxon>Pseudomonadati</taxon>
        <taxon>Pseudomonadota</taxon>
        <taxon>Gammaproteobacteria</taxon>
        <taxon>Vibrionales</taxon>
        <taxon>Vibrionaceae</taxon>
        <taxon>Vibrio</taxon>
    </lineage>
</organism>
<accession>A0ABQ0JKD5</accession>